<name>A0AAV9W0Q1_9PEZI</name>
<reference evidence="1 2" key="1">
    <citation type="submission" date="2023-08" db="EMBL/GenBank/DDBJ databases">
        <authorList>
            <person name="Palmer J.M."/>
        </authorList>
    </citation>
    <scope>NUCLEOTIDE SEQUENCE [LARGE SCALE GENOMIC DNA]</scope>
    <source>
        <strain evidence="1 2">TWF481</strain>
    </source>
</reference>
<protein>
    <submittedName>
        <fullName evidence="1">Uncharacterized protein</fullName>
    </submittedName>
</protein>
<dbReference type="AlphaFoldDB" id="A0AAV9W0Q1"/>
<evidence type="ECO:0000313" key="1">
    <source>
        <dbReference type="EMBL" id="KAK6498963.1"/>
    </source>
</evidence>
<evidence type="ECO:0000313" key="2">
    <source>
        <dbReference type="Proteomes" id="UP001370758"/>
    </source>
</evidence>
<keyword evidence="2" id="KW-1185">Reference proteome</keyword>
<accession>A0AAV9W0Q1</accession>
<comment type="caution">
    <text evidence="1">The sequence shown here is derived from an EMBL/GenBank/DDBJ whole genome shotgun (WGS) entry which is preliminary data.</text>
</comment>
<dbReference type="EMBL" id="JAVHJL010000008">
    <property type="protein sequence ID" value="KAK6498963.1"/>
    <property type="molecule type" value="Genomic_DNA"/>
</dbReference>
<gene>
    <name evidence="1" type="ORF">TWF481_011534</name>
</gene>
<sequence length="67" mass="7525">MDEKVGLNGYSSLDQKVNRMETDLRKSIDEKKAETQNSTTEIKNSLIELQAQVGTIPGVMEVTQNNR</sequence>
<proteinExistence type="predicted"/>
<dbReference type="Proteomes" id="UP001370758">
    <property type="component" value="Unassembled WGS sequence"/>
</dbReference>
<organism evidence="1 2">
    <name type="scientific">Arthrobotrys musiformis</name>
    <dbReference type="NCBI Taxonomy" id="47236"/>
    <lineage>
        <taxon>Eukaryota</taxon>
        <taxon>Fungi</taxon>
        <taxon>Dikarya</taxon>
        <taxon>Ascomycota</taxon>
        <taxon>Pezizomycotina</taxon>
        <taxon>Orbiliomycetes</taxon>
        <taxon>Orbiliales</taxon>
        <taxon>Orbiliaceae</taxon>
        <taxon>Arthrobotrys</taxon>
    </lineage>
</organism>